<gene>
    <name evidence="1" type="ORF">OSB04_014648</name>
</gene>
<dbReference type="EMBL" id="JARYMX010000004">
    <property type="protein sequence ID" value="KAJ9550603.1"/>
    <property type="molecule type" value="Genomic_DNA"/>
</dbReference>
<comment type="caution">
    <text evidence="1">The sequence shown here is derived from an EMBL/GenBank/DDBJ whole genome shotgun (WGS) entry which is preliminary data.</text>
</comment>
<sequence length="77" mass="9013">MNNFAKVVYDATAKLMLGFLQRNLLPDVVIRRLTRFLLANRLRSCSKPTSQQQLQHLLDFVHCMITDYDHYWGGWSG</sequence>
<protein>
    <submittedName>
        <fullName evidence="1">Uncharacterized protein</fullName>
    </submittedName>
</protein>
<reference evidence="1" key="1">
    <citation type="submission" date="2023-03" db="EMBL/GenBank/DDBJ databases">
        <title>Chromosome-scale reference genome and RAD-based genetic map of yellow starthistle (Centaurea solstitialis) reveal putative structural variation and QTLs associated with invader traits.</title>
        <authorList>
            <person name="Reatini B."/>
            <person name="Cang F.A."/>
            <person name="Jiang Q."/>
            <person name="Mckibben M.T.W."/>
            <person name="Barker M.S."/>
            <person name="Rieseberg L.H."/>
            <person name="Dlugosch K.M."/>
        </authorList>
    </citation>
    <scope>NUCLEOTIDE SEQUENCE</scope>
    <source>
        <strain evidence="1">CAN-66</strain>
        <tissue evidence="1">Leaf</tissue>
    </source>
</reference>
<name>A0AA38SXN7_9ASTR</name>
<dbReference type="Proteomes" id="UP001172457">
    <property type="component" value="Chromosome 4"/>
</dbReference>
<organism evidence="1 2">
    <name type="scientific">Centaurea solstitialis</name>
    <name type="common">yellow star-thistle</name>
    <dbReference type="NCBI Taxonomy" id="347529"/>
    <lineage>
        <taxon>Eukaryota</taxon>
        <taxon>Viridiplantae</taxon>
        <taxon>Streptophyta</taxon>
        <taxon>Embryophyta</taxon>
        <taxon>Tracheophyta</taxon>
        <taxon>Spermatophyta</taxon>
        <taxon>Magnoliopsida</taxon>
        <taxon>eudicotyledons</taxon>
        <taxon>Gunneridae</taxon>
        <taxon>Pentapetalae</taxon>
        <taxon>asterids</taxon>
        <taxon>campanulids</taxon>
        <taxon>Asterales</taxon>
        <taxon>Asteraceae</taxon>
        <taxon>Carduoideae</taxon>
        <taxon>Cardueae</taxon>
        <taxon>Centaureinae</taxon>
        <taxon>Centaurea</taxon>
    </lineage>
</organism>
<dbReference type="AlphaFoldDB" id="A0AA38SXN7"/>
<evidence type="ECO:0000313" key="1">
    <source>
        <dbReference type="EMBL" id="KAJ9550603.1"/>
    </source>
</evidence>
<proteinExistence type="predicted"/>
<accession>A0AA38SXN7</accession>
<evidence type="ECO:0000313" key="2">
    <source>
        <dbReference type="Proteomes" id="UP001172457"/>
    </source>
</evidence>
<keyword evidence="2" id="KW-1185">Reference proteome</keyword>